<organism evidence="2 3">
    <name type="scientific">Amycolatopsis thermophila</name>
    <dbReference type="NCBI Taxonomy" id="206084"/>
    <lineage>
        <taxon>Bacteria</taxon>
        <taxon>Bacillati</taxon>
        <taxon>Actinomycetota</taxon>
        <taxon>Actinomycetes</taxon>
        <taxon>Pseudonocardiales</taxon>
        <taxon>Pseudonocardiaceae</taxon>
        <taxon>Amycolatopsis</taxon>
    </lineage>
</organism>
<evidence type="ECO:0000313" key="3">
    <source>
        <dbReference type="Proteomes" id="UP001229651"/>
    </source>
</evidence>
<accession>A0ABU0F3U3</accession>
<dbReference type="InterPro" id="IPR000182">
    <property type="entry name" value="GNAT_dom"/>
</dbReference>
<dbReference type="EMBL" id="JAUSUT010000001">
    <property type="protein sequence ID" value="MDQ0382014.1"/>
    <property type="molecule type" value="Genomic_DNA"/>
</dbReference>
<dbReference type="PANTHER" id="PTHR43441">
    <property type="entry name" value="RIBOSOMAL-PROTEIN-SERINE ACETYLTRANSFERASE"/>
    <property type="match status" value="1"/>
</dbReference>
<keyword evidence="3" id="KW-1185">Reference proteome</keyword>
<dbReference type="Pfam" id="PF13302">
    <property type="entry name" value="Acetyltransf_3"/>
    <property type="match status" value="1"/>
</dbReference>
<protein>
    <submittedName>
        <fullName evidence="2">RimJ/RimL family protein N-acetyltransferase</fullName>
    </submittedName>
</protein>
<dbReference type="PROSITE" id="PS51186">
    <property type="entry name" value="GNAT"/>
    <property type="match status" value="1"/>
</dbReference>
<dbReference type="Proteomes" id="UP001229651">
    <property type="component" value="Unassembled WGS sequence"/>
</dbReference>
<reference evidence="2 3" key="1">
    <citation type="submission" date="2023-07" db="EMBL/GenBank/DDBJ databases">
        <title>Sequencing the genomes of 1000 actinobacteria strains.</title>
        <authorList>
            <person name="Klenk H.-P."/>
        </authorList>
    </citation>
    <scope>NUCLEOTIDE SEQUENCE [LARGE SCALE GENOMIC DNA]</scope>
    <source>
        <strain evidence="2 3">DSM 45805</strain>
    </source>
</reference>
<dbReference type="Gene3D" id="3.40.630.30">
    <property type="match status" value="1"/>
</dbReference>
<dbReference type="SUPFAM" id="SSF55729">
    <property type="entry name" value="Acyl-CoA N-acyltransferases (Nat)"/>
    <property type="match status" value="1"/>
</dbReference>
<dbReference type="InterPro" id="IPR016181">
    <property type="entry name" value="Acyl_CoA_acyltransferase"/>
</dbReference>
<sequence>MPVQPEVIPAGCLTLRPFTSDDVPWVHEVSLDPAMQRFVTLPSPYRAEDARFFVEEVALAGWASGRRLEFVAEDSAAGTRLGRVGLGLKPGGRAEIGYWVDPRARGRGVAADATRAVCRWAFTRLDLEIIEWRCEVGNHASRRVAEKAGFLMEGTLRKRLFHRGTVVDAWVGSLLRDEAR</sequence>
<feature type="domain" description="N-acetyltransferase" evidence="1">
    <location>
        <begin position="13"/>
        <end position="177"/>
    </location>
</feature>
<name>A0ABU0F3U3_9PSEU</name>
<proteinExistence type="predicted"/>
<evidence type="ECO:0000313" key="2">
    <source>
        <dbReference type="EMBL" id="MDQ0382014.1"/>
    </source>
</evidence>
<comment type="caution">
    <text evidence="2">The sequence shown here is derived from an EMBL/GenBank/DDBJ whole genome shotgun (WGS) entry which is preliminary data.</text>
</comment>
<dbReference type="InterPro" id="IPR051908">
    <property type="entry name" value="Ribosomal_N-acetyltransferase"/>
</dbReference>
<dbReference type="RefSeq" id="WP_306996861.1">
    <property type="nucleotide sequence ID" value="NZ_JAUSUT010000001.1"/>
</dbReference>
<evidence type="ECO:0000259" key="1">
    <source>
        <dbReference type="PROSITE" id="PS51186"/>
    </source>
</evidence>
<dbReference type="PANTHER" id="PTHR43441:SF10">
    <property type="entry name" value="ACETYLTRANSFERASE"/>
    <property type="match status" value="1"/>
</dbReference>
<gene>
    <name evidence="2" type="ORF">FB470_006008</name>
</gene>